<dbReference type="Proteomes" id="UP000198866">
    <property type="component" value="Unassembled WGS sequence"/>
</dbReference>
<evidence type="ECO:0000313" key="1">
    <source>
        <dbReference type="EMBL" id="SEK10473.1"/>
    </source>
</evidence>
<dbReference type="STRING" id="667676.SAMN05192539_104815"/>
<dbReference type="AlphaFoldDB" id="A0A1H7E933"/>
<gene>
    <name evidence="1" type="ORF">SAMN05192539_104815</name>
</gene>
<keyword evidence="2" id="KW-1185">Reference proteome</keyword>
<evidence type="ECO:0000313" key="2">
    <source>
        <dbReference type="Proteomes" id="UP000198866"/>
    </source>
</evidence>
<proteinExistence type="predicted"/>
<dbReference type="EMBL" id="FNYE01000048">
    <property type="protein sequence ID" value="SEK10473.1"/>
    <property type="molecule type" value="Genomic_DNA"/>
</dbReference>
<accession>A0A1H7E933</accession>
<sequence>MQWNTLDVPLEIGWQCTLVPASQYRSPSGDRFSRFMSDDERKQVDEDIKTFVRYFRPRLDLGRITDQRALDEVRAFLSRILHMAHWNLPSDCKGVERALREAVEDDWLVPIVNREWRLATRYWRPTPAPLNWPPIGGEGGGGPRRHGATRWAAFEGLSGQLSWEGEPVLSGPYDPATLGSRLAAARAALSGGVESVADALTGDGADTQDNSLWTALLIPTTKRPRSATPRRSILANYLTVTTC</sequence>
<name>A0A1H7E933_9BURK</name>
<reference evidence="2" key="1">
    <citation type="submission" date="2016-10" db="EMBL/GenBank/DDBJ databases">
        <authorList>
            <person name="Varghese N."/>
            <person name="Submissions S."/>
        </authorList>
    </citation>
    <scope>NUCLEOTIDE SEQUENCE [LARGE SCALE GENOMIC DNA]</scope>
    <source>
        <strain evidence="2">LMG 26031</strain>
    </source>
</reference>
<organism evidence="1 2">
    <name type="scientific">Paraburkholderia diazotrophica</name>
    <dbReference type="NCBI Taxonomy" id="667676"/>
    <lineage>
        <taxon>Bacteria</taxon>
        <taxon>Pseudomonadati</taxon>
        <taxon>Pseudomonadota</taxon>
        <taxon>Betaproteobacteria</taxon>
        <taxon>Burkholderiales</taxon>
        <taxon>Burkholderiaceae</taxon>
        <taxon>Paraburkholderia</taxon>
    </lineage>
</organism>
<protein>
    <submittedName>
        <fullName evidence="1">Uncharacterized protein</fullName>
    </submittedName>
</protein>